<organism evidence="1 2">
    <name type="scientific">Scutellospora calospora</name>
    <dbReference type="NCBI Taxonomy" id="85575"/>
    <lineage>
        <taxon>Eukaryota</taxon>
        <taxon>Fungi</taxon>
        <taxon>Fungi incertae sedis</taxon>
        <taxon>Mucoromycota</taxon>
        <taxon>Glomeromycotina</taxon>
        <taxon>Glomeromycetes</taxon>
        <taxon>Diversisporales</taxon>
        <taxon>Gigasporaceae</taxon>
        <taxon>Scutellospora</taxon>
    </lineage>
</organism>
<accession>A0ACA9NA09</accession>
<dbReference type="Proteomes" id="UP000789860">
    <property type="component" value="Unassembled WGS sequence"/>
</dbReference>
<protein>
    <submittedName>
        <fullName evidence="1">845_t:CDS:1</fullName>
    </submittedName>
</protein>
<feature type="non-terminal residue" evidence="1">
    <location>
        <position position="50"/>
    </location>
</feature>
<evidence type="ECO:0000313" key="2">
    <source>
        <dbReference type="Proteomes" id="UP000789860"/>
    </source>
</evidence>
<reference evidence="1" key="1">
    <citation type="submission" date="2021-06" db="EMBL/GenBank/DDBJ databases">
        <authorList>
            <person name="Kallberg Y."/>
            <person name="Tangrot J."/>
            <person name="Rosling A."/>
        </authorList>
    </citation>
    <scope>NUCLEOTIDE SEQUENCE</scope>
    <source>
        <strain evidence="1">AU212A</strain>
    </source>
</reference>
<keyword evidence="2" id="KW-1185">Reference proteome</keyword>
<name>A0ACA9NA09_9GLOM</name>
<proteinExistence type="predicted"/>
<feature type="non-terminal residue" evidence="1">
    <location>
        <position position="1"/>
    </location>
</feature>
<evidence type="ECO:0000313" key="1">
    <source>
        <dbReference type="EMBL" id="CAG8642375.1"/>
    </source>
</evidence>
<sequence>ELTESELHEIFNLALIDNFIIDKEEEESEEYKSNNYETLLTRTNLVLEEI</sequence>
<comment type="caution">
    <text evidence="1">The sequence shown here is derived from an EMBL/GenBank/DDBJ whole genome shotgun (WGS) entry which is preliminary data.</text>
</comment>
<dbReference type="EMBL" id="CAJVPM010021875">
    <property type="protein sequence ID" value="CAG8642375.1"/>
    <property type="molecule type" value="Genomic_DNA"/>
</dbReference>
<gene>
    <name evidence="1" type="ORF">SCALOS_LOCUS8370</name>
</gene>